<evidence type="ECO:0000313" key="1">
    <source>
        <dbReference type="EMBL" id="PNQ72773.1"/>
    </source>
</evidence>
<dbReference type="RefSeq" id="WP_103052300.1">
    <property type="nucleotide sequence ID" value="NZ_POWF01000006.1"/>
</dbReference>
<accession>A0A2K1DXN1</accession>
<protein>
    <recommendedName>
        <fullName evidence="3">Trimeric autotransporter adhesin YadA-like head domain-containing protein</fullName>
    </recommendedName>
</protein>
<dbReference type="Proteomes" id="UP000236641">
    <property type="component" value="Unassembled WGS sequence"/>
</dbReference>
<dbReference type="EMBL" id="POWF01000006">
    <property type="protein sequence ID" value="PNQ72773.1"/>
    <property type="molecule type" value="Genomic_DNA"/>
</dbReference>
<dbReference type="OrthoDB" id="1488700at2"/>
<evidence type="ECO:0000313" key="2">
    <source>
        <dbReference type="Proteomes" id="UP000236641"/>
    </source>
</evidence>
<organism evidence="1 2">
    <name type="scientific">Hanstruepera neustonica</name>
    <dbReference type="NCBI Taxonomy" id="1445657"/>
    <lineage>
        <taxon>Bacteria</taxon>
        <taxon>Pseudomonadati</taxon>
        <taxon>Bacteroidota</taxon>
        <taxon>Flavobacteriia</taxon>
        <taxon>Flavobacteriales</taxon>
        <taxon>Flavobacteriaceae</taxon>
        <taxon>Hanstruepera</taxon>
    </lineage>
</organism>
<name>A0A2K1DXN1_9FLAO</name>
<dbReference type="AlphaFoldDB" id="A0A2K1DXN1"/>
<dbReference type="Gene3D" id="2.150.10.10">
    <property type="entry name" value="Serralysin-like metalloprotease, C-terminal"/>
    <property type="match status" value="1"/>
</dbReference>
<evidence type="ECO:0008006" key="3">
    <source>
        <dbReference type="Google" id="ProtNLM"/>
    </source>
</evidence>
<gene>
    <name evidence="1" type="ORF">C1T31_09690</name>
</gene>
<reference evidence="1 2" key="1">
    <citation type="submission" date="2018-01" db="EMBL/GenBank/DDBJ databases">
        <title>The draft genome of Hanstruepera neustonica JCM19743.</title>
        <authorList>
            <person name="He R.-H."/>
            <person name="Du Z.-J."/>
        </authorList>
    </citation>
    <scope>NUCLEOTIDE SEQUENCE [LARGE SCALE GENOMIC DNA]</scope>
    <source>
        <strain evidence="1 2">JCM19743</strain>
    </source>
</reference>
<keyword evidence="2" id="KW-1185">Reference proteome</keyword>
<comment type="caution">
    <text evidence="1">The sequence shown here is derived from an EMBL/GenBank/DDBJ whole genome shotgun (WGS) entry which is preliminary data.</text>
</comment>
<sequence length="870" mass="92303">MKIYKLLIFIFCFSVYFVNGQVGISTTNPNAQLDVRSSNQAAPANTDGILIPKVDDFPASNPTVAQDGMMVYATGSGVPAKGFYYWDNTTTTWIPFATGGVDDGDWVVVGANIERQNGNVYIGDTQGTNNDLYISNRLIDWDNTSYFLDPAGESRINEIGFDVGSLTDVSVRFDQQDTGLYSPASDQLAFAVNGIQRFRISETGVISFGDATGGFINYNFPLTRGSMGQVLTLTDNVGNLGWIDATSLGSDDHDFYEEGTTTSPDDINDDQYTFGNVAIGKNTANWPLEVQSSIGGRGLSIQMDGTANTTTYGLLSEITNSSNATHVGLYGRILGNGDGAHRAIETSTSGGGSGAHYGLYSSLSGAGTGEQFGVRTIISNSGNNNHYGAYNELTGVGSGDHFGTYNRVVSLGSSEKYGTYNSIGGNGSSPHYGTVNFVQGTGSGNKYGTYNTIRNDQGGTHYGVYSAILKPGSYAGYFVGNVSIGTNAGNNYILPPSRGTLNQIMQTDGTGNVSWVDPSTLNIPHSIDDLLDGKSDNDGTQDGSSIFLGIDAGANDDSSDNQNIGIGFQAFTDNTSGQLNTAMGYQALSSNLTGDNSVAIGARALFNLVNGRENTAIGSAAMSSQLSGAYNVAVGYQVFNQGISLNQNVGLGYQSGYNNGGTGNIFIGYQSAYNETGNNKLYIENSNSSSPLIYGEFDNDLLRINGTLDINNNYQFPTTDGAANQILQTDGAGNVSWVNNNPISLIPLFSNGSYGMANTTGQDLANMDTALEPTIYNATGNIEVKLVVRYSVINGANNLQLRAHDGTTETFPIVNTDTWTFAGTQNGGVATSEWKTWNAGTNAHEIHLFGWSAFFSSMNIVSAYLLVRSQ</sequence>
<dbReference type="InterPro" id="IPR011049">
    <property type="entry name" value="Serralysin-like_metalloprot_C"/>
</dbReference>
<proteinExistence type="predicted"/>